<evidence type="ECO:0000313" key="4">
    <source>
        <dbReference type="Proteomes" id="UP000009097"/>
    </source>
</evidence>
<dbReference type="KEGG" id="fox:FOXG_20194"/>
<evidence type="ECO:0000313" key="3">
    <source>
        <dbReference type="EMBL" id="KNB09384.1"/>
    </source>
</evidence>
<protein>
    <recommendedName>
        <fullName evidence="2">2EXR domain-containing protein</fullName>
    </recommendedName>
</protein>
<feature type="compositionally biased region" description="Low complexity" evidence="1">
    <location>
        <begin position="336"/>
        <end position="357"/>
    </location>
</feature>
<dbReference type="AlphaFoldDB" id="A0A0J9VDA8"/>
<dbReference type="Pfam" id="PF20150">
    <property type="entry name" value="2EXR"/>
    <property type="match status" value="1"/>
</dbReference>
<dbReference type="RefSeq" id="XP_018247429.1">
    <property type="nucleotide sequence ID" value="XM_018400457.1"/>
</dbReference>
<dbReference type="EMBL" id="DS231707">
    <property type="protein sequence ID" value="KNB09384.1"/>
    <property type="molecule type" value="Genomic_DNA"/>
</dbReference>
<dbReference type="EMBL" id="DS231707">
    <property type="protein sequence ID" value="KNB09386.1"/>
    <property type="molecule type" value="Genomic_DNA"/>
</dbReference>
<dbReference type="RefSeq" id="XP_018247430.1">
    <property type="nucleotide sequence ID" value="XM_018400458.1"/>
</dbReference>
<sequence length="432" mass="49631">MACFKKFAELPKELRDRIWSFAGRDDRPGVHIFGQYDKTKENTSESQFLRYDDRISKSWAAPSWRRYYENFNEDRSDENISTYLIDGGLWTACHESWLIMERRFEQSNRKRDDEDICPRHDRTKEVFKKATTGCFDGTPLHPVTVFPHRDLFVLQCNDLKNVNWSLLGLEASMAFDAEGFNGVMHVALEYDPKGWDETHSRATPFCLIENVWEIMEAAFEMWPNVWKLWFIDRSLRRKKEAPAFKETAEDGCEINAFYASDRRFLEISTELIISCVLITYPTKERNGDGSGSDVLITSHVQILRITIVIKNFNNNSTMASKKTLRDVSSETKSRNSPTPTIASAASSAAATTLTTPSGVQMPDRKRTGTSAHAEEMSSWLFVRAAKRQLDKQALEAEIAKLEKWISDDVEKAAGWKITAEVSYCKYIPIEVY</sequence>
<dbReference type="InterPro" id="IPR045518">
    <property type="entry name" value="2EXR"/>
</dbReference>
<dbReference type="Proteomes" id="UP000009097">
    <property type="component" value="Unassembled WGS sequence"/>
</dbReference>
<name>A0A0J9VDA8_FUSO4</name>
<dbReference type="RefSeq" id="XP_018247431.1">
    <property type="nucleotide sequence ID" value="XM_018400459.1"/>
</dbReference>
<gene>
    <name evidence="3" type="ORF">FOXG_20194</name>
</gene>
<evidence type="ECO:0000256" key="1">
    <source>
        <dbReference type="SAM" id="MobiDB-lite"/>
    </source>
</evidence>
<dbReference type="VEuPathDB" id="FungiDB:FOXG_20194"/>
<evidence type="ECO:0000259" key="2">
    <source>
        <dbReference type="Pfam" id="PF20150"/>
    </source>
</evidence>
<reference evidence="3" key="2">
    <citation type="journal article" date="2010" name="Nature">
        <title>Comparative genomics reveals mobile pathogenicity chromosomes in Fusarium.</title>
        <authorList>
            <person name="Ma L.J."/>
            <person name="van der Does H.C."/>
            <person name="Borkovich K.A."/>
            <person name="Coleman J.J."/>
            <person name="Daboussi M.J."/>
            <person name="Di Pietro A."/>
            <person name="Dufresne M."/>
            <person name="Freitag M."/>
            <person name="Grabherr M."/>
            <person name="Henrissat B."/>
            <person name="Houterman P.M."/>
            <person name="Kang S."/>
            <person name="Shim W.B."/>
            <person name="Woloshuk C."/>
            <person name="Xie X."/>
            <person name="Xu J.R."/>
            <person name="Antoniw J."/>
            <person name="Baker S.E."/>
            <person name="Bluhm B.H."/>
            <person name="Breakspear A."/>
            <person name="Brown D.W."/>
            <person name="Butchko R.A."/>
            <person name="Chapman S."/>
            <person name="Coulson R."/>
            <person name="Coutinho P.M."/>
            <person name="Danchin E.G."/>
            <person name="Diener A."/>
            <person name="Gale L.R."/>
            <person name="Gardiner D.M."/>
            <person name="Goff S."/>
            <person name="Hammond-Kosack K.E."/>
            <person name="Hilburn K."/>
            <person name="Hua-Van A."/>
            <person name="Jonkers W."/>
            <person name="Kazan K."/>
            <person name="Kodira C.D."/>
            <person name="Koehrsen M."/>
            <person name="Kumar L."/>
            <person name="Lee Y.H."/>
            <person name="Li L."/>
            <person name="Manners J.M."/>
            <person name="Miranda-Saavedra D."/>
            <person name="Mukherjee M."/>
            <person name="Park G."/>
            <person name="Park J."/>
            <person name="Park S.Y."/>
            <person name="Proctor R.H."/>
            <person name="Regev A."/>
            <person name="Ruiz-Roldan M.C."/>
            <person name="Sain D."/>
            <person name="Sakthikumar S."/>
            <person name="Sykes S."/>
            <person name="Schwartz D.C."/>
            <person name="Turgeon B.G."/>
            <person name="Wapinski I."/>
            <person name="Yoder O."/>
            <person name="Young S."/>
            <person name="Zeng Q."/>
            <person name="Zhou S."/>
            <person name="Galagan J."/>
            <person name="Cuomo C.A."/>
            <person name="Kistler H.C."/>
            <person name="Rep M."/>
        </authorList>
    </citation>
    <scope>NUCLEOTIDE SEQUENCE [LARGE SCALE GENOMIC DNA]</scope>
    <source>
        <strain evidence="3">4287</strain>
    </source>
</reference>
<feature type="compositionally biased region" description="Basic and acidic residues" evidence="1">
    <location>
        <begin position="323"/>
        <end position="333"/>
    </location>
</feature>
<dbReference type="GeneID" id="28960900"/>
<proteinExistence type="predicted"/>
<organism evidence="3 4">
    <name type="scientific">Fusarium oxysporum f. sp. lycopersici (strain 4287 / CBS 123668 / FGSC 9935 / NRRL 34936)</name>
    <name type="common">Fusarium vascular wilt of tomato</name>
    <dbReference type="NCBI Taxonomy" id="426428"/>
    <lineage>
        <taxon>Eukaryota</taxon>
        <taxon>Fungi</taxon>
        <taxon>Dikarya</taxon>
        <taxon>Ascomycota</taxon>
        <taxon>Pezizomycotina</taxon>
        <taxon>Sordariomycetes</taxon>
        <taxon>Hypocreomycetidae</taxon>
        <taxon>Hypocreales</taxon>
        <taxon>Nectriaceae</taxon>
        <taxon>Fusarium</taxon>
        <taxon>Fusarium oxysporum species complex</taxon>
    </lineage>
</organism>
<reference evidence="3" key="1">
    <citation type="submission" date="2007-04" db="EMBL/GenBank/DDBJ databases">
        <authorList>
            <consortium name="The Broad Institute Genome Sequencing Platform"/>
            <person name="Birren B."/>
            <person name="Lander E."/>
            <person name="Galagan J."/>
            <person name="Nusbaum C."/>
            <person name="Devon K."/>
            <person name="Ma L.-J."/>
            <person name="Jaffe D."/>
            <person name="Butler J."/>
            <person name="Alvarez P."/>
            <person name="Gnerre S."/>
            <person name="Grabherr M."/>
            <person name="Kleber M."/>
            <person name="Mauceli E."/>
            <person name="Brockman W."/>
            <person name="MacCallum I.A."/>
            <person name="Young S."/>
            <person name="LaButti K."/>
            <person name="DeCaprio D."/>
            <person name="Crawford M."/>
            <person name="Koehrsen M."/>
            <person name="Engels R."/>
            <person name="Montgomery P."/>
            <person name="Pearson M."/>
            <person name="Howarth C."/>
            <person name="Larson L."/>
            <person name="White J."/>
            <person name="O'Leary S."/>
            <person name="Kodira C."/>
            <person name="Zeng Q."/>
            <person name="Yandava C."/>
            <person name="Alvarado L."/>
            <person name="Kistler C."/>
            <person name="Shim W.-B."/>
            <person name="Kang S."/>
            <person name="Woloshuk C."/>
        </authorList>
    </citation>
    <scope>NUCLEOTIDE SEQUENCE</scope>
    <source>
        <strain evidence="3">4287</strain>
    </source>
</reference>
<feature type="region of interest" description="Disordered" evidence="1">
    <location>
        <begin position="320"/>
        <end position="372"/>
    </location>
</feature>
<accession>A0A0J9VDA8</accession>
<dbReference type="EMBL" id="DS231707">
    <property type="protein sequence ID" value="KNB09385.1"/>
    <property type="molecule type" value="Genomic_DNA"/>
</dbReference>
<feature type="domain" description="2EXR" evidence="2">
    <location>
        <begin position="4"/>
        <end position="100"/>
    </location>
</feature>